<organism evidence="3">
    <name type="scientific">Candida tenuis (strain ATCC 10573 / BCRC 21748 / CBS 615 / JCM 9827 / NBRC 10315 / NRRL Y-1498 / VKM Y-70)</name>
    <name type="common">Yeast</name>
    <name type="synonym">Yamadazyma tenuis</name>
    <dbReference type="NCBI Taxonomy" id="590646"/>
    <lineage>
        <taxon>Eukaryota</taxon>
        <taxon>Fungi</taxon>
        <taxon>Dikarya</taxon>
        <taxon>Ascomycota</taxon>
        <taxon>Saccharomycotina</taxon>
        <taxon>Pichiomycetes</taxon>
        <taxon>Debaryomycetaceae</taxon>
        <taxon>Yamadazyma</taxon>
    </lineage>
</organism>
<dbReference type="InterPro" id="IPR011993">
    <property type="entry name" value="PH-like_dom_sf"/>
</dbReference>
<dbReference type="InterPro" id="IPR040770">
    <property type="entry name" value="Rtt106_PH"/>
</dbReference>
<dbReference type="HOGENOM" id="CLU_040939_0_0_1"/>
<dbReference type="Gene3D" id="2.30.29.30">
    <property type="entry name" value="Pleckstrin-homology domain (PH domain)/Phosphotyrosine-binding domain (PTB)"/>
    <property type="match status" value="1"/>
</dbReference>
<feature type="domain" description="Rtt106 pleckstrin homology" evidence="1">
    <location>
        <begin position="78"/>
        <end position="239"/>
    </location>
</feature>
<feature type="non-terminal residue" evidence="2">
    <location>
        <position position="319"/>
    </location>
</feature>
<dbReference type="eggNOG" id="ENOG502R9PE">
    <property type="taxonomic scope" value="Eukaryota"/>
</dbReference>
<evidence type="ECO:0000313" key="3">
    <source>
        <dbReference type="Proteomes" id="UP000000707"/>
    </source>
</evidence>
<dbReference type="OrthoDB" id="75754at2759"/>
<dbReference type="AlphaFoldDB" id="G3B7X0"/>
<dbReference type="Proteomes" id="UP000000707">
    <property type="component" value="Unassembled WGS sequence"/>
</dbReference>
<protein>
    <recommendedName>
        <fullName evidence="1">Rtt106 pleckstrin homology domain-containing protein</fullName>
    </recommendedName>
</protein>
<dbReference type="Gene3D" id="2.30.29.120">
    <property type="match status" value="1"/>
</dbReference>
<dbReference type="GeneID" id="18247733"/>
<gene>
    <name evidence="2" type="ORF">CANTEDRAFT_115133</name>
</gene>
<evidence type="ECO:0000313" key="2">
    <source>
        <dbReference type="EMBL" id="EGV62609.1"/>
    </source>
</evidence>
<sequence length="319" mass="35840">MSVTKLGWVDSLPQELKSNIITLIKQDTSNVSVLDSLYTYLTEEFENKKRKISPKADSEPTSSIKMLSDYSIQVNRKILEEETIFELPQISFQSPLRKKMNLLLHLLPENGANPILSIVNPTTSEPELSYIQLDKAIKLCVLLPILGMSTVESKKNIGSLCFWLSDEAIPDPTKTDPIVCQINLDLVKKHLVKTGKIPATAESQMLEPTQLEGIKPINEAIIQFLTRQFKLCGINLINYLPSCDINRNKLRMSKDTGVVISHRANNVNDMLLIEAYKGSKDGSLIMVNQNEFNPSYIGFGFKKPIMLFSLNDVVSFSFS</sequence>
<keyword evidence="3" id="KW-1185">Reference proteome</keyword>
<dbReference type="STRING" id="590646.G3B7X0"/>
<dbReference type="SUPFAM" id="SSF50729">
    <property type="entry name" value="PH domain-like"/>
    <property type="match status" value="1"/>
</dbReference>
<dbReference type="EMBL" id="GL996527">
    <property type="protein sequence ID" value="EGV62610.1"/>
    <property type="molecule type" value="Genomic_DNA"/>
</dbReference>
<proteinExistence type="predicted"/>
<dbReference type="KEGG" id="cten:18247733"/>
<name>G3B7X0_CANTC</name>
<evidence type="ECO:0000259" key="1">
    <source>
        <dbReference type="Pfam" id="PF18469"/>
    </source>
</evidence>
<accession>G3B7X0</accession>
<reference evidence="2 3" key="1">
    <citation type="journal article" date="2011" name="Proc. Natl. Acad. Sci. U.S.A.">
        <title>Comparative genomics of xylose-fermenting fungi for enhanced biofuel production.</title>
        <authorList>
            <person name="Wohlbach D.J."/>
            <person name="Kuo A."/>
            <person name="Sato T.K."/>
            <person name="Potts K.M."/>
            <person name="Salamov A.A."/>
            <person name="LaButti K.M."/>
            <person name="Sun H."/>
            <person name="Clum A."/>
            <person name="Pangilinan J.L."/>
            <person name="Lindquist E.A."/>
            <person name="Lucas S."/>
            <person name="Lapidus A."/>
            <person name="Jin M."/>
            <person name="Gunawan C."/>
            <person name="Balan V."/>
            <person name="Dale B.E."/>
            <person name="Jeffries T.W."/>
            <person name="Zinkel R."/>
            <person name="Barry K.W."/>
            <person name="Grigoriev I.V."/>
            <person name="Gasch A.P."/>
        </authorList>
    </citation>
    <scope>NUCLEOTIDE SEQUENCE [LARGE SCALE GENOMIC DNA]</scope>
    <source>
        <strain evidence="2">ATCC 10573</strain>
        <strain evidence="3">ATCC 10573 / BCRC 21748 / CBS 615 / JCM 9827 / NBRC 10315 / NRRL Y-1498 / VKM Y-70</strain>
    </source>
</reference>
<dbReference type="Pfam" id="PF18469">
    <property type="entry name" value="PH_18"/>
    <property type="match status" value="1"/>
</dbReference>
<dbReference type="EMBL" id="GL996527">
    <property type="protein sequence ID" value="EGV62609.1"/>
    <property type="molecule type" value="Genomic_DNA"/>
</dbReference>